<dbReference type="InterPro" id="IPR002818">
    <property type="entry name" value="DJ-1/PfpI"/>
</dbReference>
<feature type="domain" description="DJ-1/PfpI" evidence="2">
    <location>
        <begin position="98"/>
        <end position="224"/>
    </location>
</feature>
<evidence type="ECO:0000313" key="3">
    <source>
        <dbReference type="EMBL" id="KAK4442117.1"/>
    </source>
</evidence>
<feature type="signal peptide" evidence="1">
    <location>
        <begin position="1"/>
        <end position="21"/>
    </location>
</feature>
<dbReference type="Gene3D" id="3.40.50.880">
    <property type="match status" value="1"/>
</dbReference>
<dbReference type="EMBL" id="MU866032">
    <property type="protein sequence ID" value="KAK4442117.1"/>
    <property type="molecule type" value="Genomic_DNA"/>
</dbReference>
<dbReference type="CDD" id="cd03139">
    <property type="entry name" value="GATase1_PfpI_2"/>
    <property type="match status" value="1"/>
</dbReference>
<reference evidence="3" key="1">
    <citation type="journal article" date="2023" name="Mol. Phylogenet. Evol.">
        <title>Genome-scale phylogeny and comparative genomics of the fungal order Sordariales.</title>
        <authorList>
            <person name="Hensen N."/>
            <person name="Bonometti L."/>
            <person name="Westerberg I."/>
            <person name="Brannstrom I.O."/>
            <person name="Guillou S."/>
            <person name="Cros-Aarteil S."/>
            <person name="Calhoun S."/>
            <person name="Haridas S."/>
            <person name="Kuo A."/>
            <person name="Mondo S."/>
            <person name="Pangilinan J."/>
            <person name="Riley R."/>
            <person name="LaButti K."/>
            <person name="Andreopoulos B."/>
            <person name="Lipzen A."/>
            <person name="Chen C."/>
            <person name="Yan M."/>
            <person name="Daum C."/>
            <person name="Ng V."/>
            <person name="Clum A."/>
            <person name="Steindorff A."/>
            <person name="Ohm R.A."/>
            <person name="Martin F."/>
            <person name="Silar P."/>
            <person name="Natvig D.O."/>
            <person name="Lalanne C."/>
            <person name="Gautier V."/>
            <person name="Ament-Velasquez S.L."/>
            <person name="Kruys A."/>
            <person name="Hutchinson M.I."/>
            <person name="Powell A.J."/>
            <person name="Barry K."/>
            <person name="Miller A.N."/>
            <person name="Grigoriev I.V."/>
            <person name="Debuchy R."/>
            <person name="Gladieux P."/>
            <person name="Hiltunen Thoren M."/>
            <person name="Johannesson H."/>
        </authorList>
    </citation>
    <scope>NUCLEOTIDE SEQUENCE</scope>
    <source>
        <strain evidence="3">PSN243</strain>
    </source>
</reference>
<protein>
    <submittedName>
        <fullName evidence="3">Isonitrile hydratase</fullName>
    </submittedName>
</protein>
<comment type="caution">
    <text evidence="3">The sequence shown here is derived from an EMBL/GenBank/DDBJ whole genome shotgun (WGS) entry which is preliminary data.</text>
</comment>
<sequence length="278" mass="30288">MKPFLGPVLVILAQWARLSLGQGYPFTAEQERNANRTLSVGYVVYHGYTILDVFGPLQFLSDLSWPFNITLSIIAKEAGPVHSRPPPHHGPDGSEMDMSKMVDAQIVATHTFETAPALDIIIVTGGVGDLTLMEQKDRSIEDFIASRFDKTEYVLSVCSGVGFLARAGVLEGRSATATKSVWGYVTNFGKNVTWVPSARWVRDGKVWTSSGVSAGMDMMVAFLRHVYGDPVVNKSVNGVEYAAVVDPNWDPFSVVHKVPGANMSIPMQGLVGPLKEYP</sequence>
<dbReference type="AlphaFoldDB" id="A0AAV9G3V7"/>
<gene>
    <name evidence="3" type="ORF">QBC34DRAFT_456566</name>
</gene>
<evidence type="ECO:0000256" key="1">
    <source>
        <dbReference type="SAM" id="SignalP"/>
    </source>
</evidence>
<keyword evidence="1" id="KW-0732">Signal</keyword>
<dbReference type="Pfam" id="PF01965">
    <property type="entry name" value="DJ-1_PfpI"/>
    <property type="match status" value="1"/>
</dbReference>
<proteinExistence type="predicted"/>
<dbReference type="InterPro" id="IPR052158">
    <property type="entry name" value="INH-QAR"/>
</dbReference>
<dbReference type="PANTHER" id="PTHR43130:SF15">
    <property type="entry name" value="THIJ_PFPI FAMILY PROTEIN (AFU_ORTHOLOGUE AFUA_5G14240)"/>
    <property type="match status" value="1"/>
</dbReference>
<name>A0AAV9G3V7_9PEZI</name>
<evidence type="ECO:0000313" key="4">
    <source>
        <dbReference type="Proteomes" id="UP001321760"/>
    </source>
</evidence>
<dbReference type="PANTHER" id="PTHR43130">
    <property type="entry name" value="ARAC-FAMILY TRANSCRIPTIONAL REGULATOR"/>
    <property type="match status" value="1"/>
</dbReference>
<feature type="chain" id="PRO_5043642367" evidence="1">
    <location>
        <begin position="22"/>
        <end position="278"/>
    </location>
</feature>
<evidence type="ECO:0000259" key="2">
    <source>
        <dbReference type="Pfam" id="PF01965"/>
    </source>
</evidence>
<dbReference type="Proteomes" id="UP001321760">
    <property type="component" value="Unassembled WGS sequence"/>
</dbReference>
<dbReference type="SUPFAM" id="SSF52317">
    <property type="entry name" value="Class I glutamine amidotransferase-like"/>
    <property type="match status" value="1"/>
</dbReference>
<keyword evidence="4" id="KW-1185">Reference proteome</keyword>
<reference evidence="3" key="2">
    <citation type="submission" date="2023-05" db="EMBL/GenBank/DDBJ databases">
        <authorList>
            <consortium name="Lawrence Berkeley National Laboratory"/>
            <person name="Steindorff A."/>
            <person name="Hensen N."/>
            <person name="Bonometti L."/>
            <person name="Westerberg I."/>
            <person name="Brannstrom I.O."/>
            <person name="Guillou S."/>
            <person name="Cros-Aarteil S."/>
            <person name="Calhoun S."/>
            <person name="Haridas S."/>
            <person name="Kuo A."/>
            <person name="Mondo S."/>
            <person name="Pangilinan J."/>
            <person name="Riley R."/>
            <person name="Labutti K."/>
            <person name="Andreopoulos B."/>
            <person name="Lipzen A."/>
            <person name="Chen C."/>
            <person name="Yanf M."/>
            <person name="Daum C."/>
            <person name="Ng V."/>
            <person name="Clum A."/>
            <person name="Ohm R."/>
            <person name="Martin F."/>
            <person name="Silar P."/>
            <person name="Natvig D."/>
            <person name="Lalanne C."/>
            <person name="Gautier V."/>
            <person name="Ament-Velasquez S.L."/>
            <person name="Kruys A."/>
            <person name="Hutchinson M.I."/>
            <person name="Powell A.J."/>
            <person name="Barry K."/>
            <person name="Miller A.N."/>
            <person name="Grigoriev I.V."/>
            <person name="Debuchy R."/>
            <person name="Gladieux P."/>
            <person name="Thoren M.H."/>
            <person name="Johannesson H."/>
        </authorList>
    </citation>
    <scope>NUCLEOTIDE SEQUENCE</scope>
    <source>
        <strain evidence="3">PSN243</strain>
    </source>
</reference>
<organism evidence="3 4">
    <name type="scientific">Podospora aff. communis PSN243</name>
    <dbReference type="NCBI Taxonomy" id="3040156"/>
    <lineage>
        <taxon>Eukaryota</taxon>
        <taxon>Fungi</taxon>
        <taxon>Dikarya</taxon>
        <taxon>Ascomycota</taxon>
        <taxon>Pezizomycotina</taxon>
        <taxon>Sordariomycetes</taxon>
        <taxon>Sordariomycetidae</taxon>
        <taxon>Sordariales</taxon>
        <taxon>Podosporaceae</taxon>
        <taxon>Podospora</taxon>
    </lineage>
</organism>
<dbReference type="InterPro" id="IPR029062">
    <property type="entry name" value="Class_I_gatase-like"/>
</dbReference>
<accession>A0AAV9G3V7</accession>